<proteinExistence type="predicted"/>
<dbReference type="PANTHER" id="PTHR46558">
    <property type="entry name" value="TRACRIPTIONAL REGULATORY PROTEIN-RELATED-RELATED"/>
    <property type="match status" value="1"/>
</dbReference>
<reference evidence="3" key="1">
    <citation type="submission" date="2020-10" db="EMBL/GenBank/DDBJ databases">
        <authorList>
            <person name="Gilroy R."/>
        </authorList>
    </citation>
    <scope>NUCLEOTIDE SEQUENCE</scope>
    <source>
        <strain evidence="3">CHK33-4379</strain>
    </source>
</reference>
<dbReference type="SUPFAM" id="SSF47413">
    <property type="entry name" value="lambda repressor-like DNA-binding domains"/>
    <property type="match status" value="1"/>
</dbReference>
<accession>A0A9D1KLN2</accession>
<evidence type="ECO:0000256" key="1">
    <source>
        <dbReference type="ARBA" id="ARBA00023125"/>
    </source>
</evidence>
<dbReference type="Proteomes" id="UP000824136">
    <property type="component" value="Unassembled WGS sequence"/>
</dbReference>
<name>A0A9D1KLN2_9FIRM</name>
<dbReference type="InterPro" id="IPR001387">
    <property type="entry name" value="Cro/C1-type_HTH"/>
</dbReference>
<evidence type="ECO:0000313" key="3">
    <source>
        <dbReference type="EMBL" id="HIT59617.1"/>
    </source>
</evidence>
<protein>
    <submittedName>
        <fullName evidence="3">Helix-turn-helix transcriptional regulator</fullName>
    </submittedName>
</protein>
<dbReference type="EMBL" id="DVLL01000024">
    <property type="protein sequence ID" value="HIT59617.1"/>
    <property type="molecule type" value="Genomic_DNA"/>
</dbReference>
<evidence type="ECO:0000259" key="2">
    <source>
        <dbReference type="PROSITE" id="PS50943"/>
    </source>
</evidence>
<comment type="caution">
    <text evidence="3">The sequence shown here is derived from an EMBL/GenBank/DDBJ whole genome shotgun (WGS) entry which is preliminary data.</text>
</comment>
<evidence type="ECO:0000313" key="4">
    <source>
        <dbReference type="Proteomes" id="UP000824136"/>
    </source>
</evidence>
<dbReference type="AlphaFoldDB" id="A0A9D1KLN2"/>
<dbReference type="PANTHER" id="PTHR46558:SF14">
    <property type="entry name" value="HTH-TYPE TRANSCRIPTIONAL REGULATOR ANSR"/>
    <property type="match status" value="1"/>
</dbReference>
<dbReference type="SMART" id="SM00530">
    <property type="entry name" value="HTH_XRE"/>
    <property type="match status" value="1"/>
</dbReference>
<dbReference type="Pfam" id="PF01381">
    <property type="entry name" value="HTH_3"/>
    <property type="match status" value="1"/>
</dbReference>
<gene>
    <name evidence="3" type="ORF">IAC39_07915</name>
</gene>
<reference evidence="3" key="2">
    <citation type="journal article" date="2021" name="PeerJ">
        <title>Extensive microbial diversity within the chicken gut microbiome revealed by metagenomics and culture.</title>
        <authorList>
            <person name="Gilroy R."/>
            <person name="Ravi A."/>
            <person name="Getino M."/>
            <person name="Pursley I."/>
            <person name="Horton D.L."/>
            <person name="Alikhan N.F."/>
            <person name="Baker D."/>
            <person name="Gharbi K."/>
            <person name="Hall N."/>
            <person name="Watson M."/>
            <person name="Adriaenssens E.M."/>
            <person name="Foster-Nyarko E."/>
            <person name="Jarju S."/>
            <person name="Secka A."/>
            <person name="Antonio M."/>
            <person name="Oren A."/>
            <person name="Chaudhuri R.R."/>
            <person name="La Ragione R."/>
            <person name="Hildebrand F."/>
            <person name="Pallen M.J."/>
        </authorList>
    </citation>
    <scope>NUCLEOTIDE SEQUENCE</scope>
    <source>
        <strain evidence="3">CHK33-4379</strain>
    </source>
</reference>
<dbReference type="CDD" id="cd00093">
    <property type="entry name" value="HTH_XRE"/>
    <property type="match status" value="1"/>
</dbReference>
<dbReference type="Gene3D" id="1.10.260.40">
    <property type="entry name" value="lambda repressor-like DNA-binding domains"/>
    <property type="match status" value="1"/>
</dbReference>
<keyword evidence="1" id="KW-0238">DNA-binding</keyword>
<feature type="domain" description="HTH cro/C1-type" evidence="2">
    <location>
        <begin position="12"/>
        <end position="63"/>
    </location>
</feature>
<dbReference type="PROSITE" id="PS50943">
    <property type="entry name" value="HTH_CROC1"/>
    <property type="match status" value="1"/>
</dbReference>
<sequence>MNSEFSRIMTLLRKERKISQKKAAEDLGISQGLLSHYEKGKRECGLEFLVRAADYYSVSCDYLLGRSPEPQGKTISISELPDDDPNHRDKVTPGTVMIAFNKKLIVNSINVLFSLLSGFRSATVIREVSNYLTLAVYKAFRYVYSANRSNDENFFMIDKRAAACGCDAAMSVAQAKLSAAVNGVRLEGEDAVEEADGVYEAPQISTQSLAKDFPQYYSSAVNLIKNSESKIKAVSFEHSGK</sequence>
<dbReference type="GO" id="GO:0003677">
    <property type="term" value="F:DNA binding"/>
    <property type="evidence" value="ECO:0007669"/>
    <property type="project" value="UniProtKB-KW"/>
</dbReference>
<dbReference type="InterPro" id="IPR010982">
    <property type="entry name" value="Lambda_DNA-bd_dom_sf"/>
</dbReference>
<organism evidence="3 4">
    <name type="scientific">Candidatus Faeciplasma pullistercoris</name>
    <dbReference type="NCBI Taxonomy" id="2840800"/>
    <lineage>
        <taxon>Bacteria</taxon>
        <taxon>Bacillati</taxon>
        <taxon>Bacillota</taxon>
        <taxon>Clostridia</taxon>
        <taxon>Eubacteriales</taxon>
        <taxon>Oscillospiraceae</taxon>
        <taxon>Oscillospiraceae incertae sedis</taxon>
        <taxon>Candidatus Faeciplasma</taxon>
    </lineage>
</organism>